<dbReference type="Proteomes" id="UP000294597">
    <property type="component" value="Unassembled WGS sequence"/>
</dbReference>
<dbReference type="PROSITE" id="PS51379">
    <property type="entry name" value="4FE4S_FER_2"/>
    <property type="match status" value="1"/>
</dbReference>
<dbReference type="SUPFAM" id="SSF46548">
    <property type="entry name" value="alpha-helical ferredoxin"/>
    <property type="match status" value="1"/>
</dbReference>
<dbReference type="GO" id="GO:0051539">
    <property type="term" value="F:4 iron, 4 sulfur cluster binding"/>
    <property type="evidence" value="ECO:0007669"/>
    <property type="project" value="UniProtKB-KW"/>
</dbReference>
<evidence type="ECO:0000313" key="6">
    <source>
        <dbReference type="EMBL" id="TDE01934.1"/>
    </source>
</evidence>
<dbReference type="InterPro" id="IPR009051">
    <property type="entry name" value="Helical_ferredxn"/>
</dbReference>
<dbReference type="GO" id="GO:0006089">
    <property type="term" value="P:lactate metabolic process"/>
    <property type="evidence" value="ECO:0007669"/>
    <property type="project" value="InterPro"/>
</dbReference>
<dbReference type="PANTHER" id="PTHR47153:SF2">
    <property type="entry name" value="LACTATE UTILIZATION PROTEIN B"/>
    <property type="match status" value="1"/>
</dbReference>
<dbReference type="InterPro" id="IPR017896">
    <property type="entry name" value="4Fe4S_Fe-S-bd"/>
</dbReference>
<evidence type="ECO:0000256" key="1">
    <source>
        <dbReference type="ARBA" id="ARBA00022448"/>
    </source>
</evidence>
<dbReference type="Pfam" id="PF11870">
    <property type="entry name" value="LutB_C"/>
    <property type="match status" value="1"/>
</dbReference>
<keyword evidence="2" id="KW-0004">4Fe-4S</keyword>
<evidence type="ECO:0000313" key="7">
    <source>
        <dbReference type="Proteomes" id="UP000294597"/>
    </source>
</evidence>
<keyword evidence="2" id="KW-0479">Metal-binding</keyword>
<keyword evidence="2" id="KW-0408">Iron</keyword>
<dbReference type="Pfam" id="PF13183">
    <property type="entry name" value="Fer4_8"/>
    <property type="match status" value="1"/>
</dbReference>
<keyword evidence="4" id="KW-0249">Electron transport</keyword>
<dbReference type="SUPFAM" id="SSF100950">
    <property type="entry name" value="NagB/RpiA/CoA transferase-like"/>
    <property type="match status" value="1"/>
</dbReference>
<dbReference type="InterPro" id="IPR024185">
    <property type="entry name" value="FTHF_cligase-like_sf"/>
</dbReference>
<dbReference type="PANTHER" id="PTHR47153">
    <property type="entry name" value="LACTATE UTILIZATION PROTEIN B"/>
    <property type="match status" value="1"/>
</dbReference>
<proteinExistence type="predicted"/>
<comment type="caution">
    <text evidence="6">The sequence shown here is derived from an EMBL/GenBank/DDBJ whole genome shotgun (WGS) entry which is preliminary data.</text>
</comment>
<dbReference type="RefSeq" id="WP_132112530.1">
    <property type="nucleotide sequence ID" value="NZ_SMFO01000013.1"/>
</dbReference>
<sequence>MKISHAALAEKFIADEPRTDWHDDTLWFVREKRDKAAHGLPEWEQLREWGSQIKDHTLSNLSNYLKEFEEKAKANGIIVHWAGDGDEHNKIIHTIIQKHKIQKIVKSKSMLTEECHLNDYLQEKGIEVVDTDLGERIVQFRKEAPSHIVLPAIHLKREDVSETFHEHLQTEKGNNDPQYLTEAARQHLRDKFVQSELAITGVNFAVAETGGFVVCTNEGNADMGAHTAAVHIACMGFEKIIPKAEHLAVFLRLLARSATGQPITTYSSHFHKPRPGQEMHLVIVDNGRSKQLGREDFRNSLKCIRCAACFNTCPVYRRSGGHSYQTAVAGPIGSILSPNLDMKANADLPFASTLCGSCTNVCPVKINIHEQLWKWRQVIVAEGYADSTKTIGMKTMAYLFSKPSLYRFAGKMGRRMMKAFPFMTNNKFNVWYKQREMPKPPKESFREWYLKNGKINRK</sequence>
<dbReference type="InterPro" id="IPR003741">
    <property type="entry name" value="LUD_dom"/>
</dbReference>
<dbReference type="AlphaFoldDB" id="A0A4R5CTY9"/>
<dbReference type="Pfam" id="PF02589">
    <property type="entry name" value="LUD_dom"/>
    <property type="match status" value="1"/>
</dbReference>
<keyword evidence="2" id="KW-0411">Iron-sulfur</keyword>
<accession>A0A4R5CTY9</accession>
<organism evidence="6 7">
    <name type="scientific">Flavobacterium hiemivividum</name>
    <dbReference type="NCBI Taxonomy" id="2541734"/>
    <lineage>
        <taxon>Bacteria</taxon>
        <taxon>Pseudomonadati</taxon>
        <taxon>Bacteroidota</taxon>
        <taxon>Flavobacteriia</taxon>
        <taxon>Flavobacteriales</taxon>
        <taxon>Flavobacteriaceae</taxon>
        <taxon>Flavobacterium</taxon>
    </lineage>
</organism>
<evidence type="ECO:0000256" key="3">
    <source>
        <dbReference type="ARBA" id="ARBA00022737"/>
    </source>
</evidence>
<keyword evidence="7" id="KW-1185">Reference proteome</keyword>
<keyword evidence="1" id="KW-0813">Transport</keyword>
<dbReference type="EMBL" id="SMFO01000013">
    <property type="protein sequence ID" value="TDE01934.1"/>
    <property type="molecule type" value="Genomic_DNA"/>
</dbReference>
<dbReference type="InterPro" id="IPR037171">
    <property type="entry name" value="NagB/RpiA_transferase-like"/>
</dbReference>
<name>A0A4R5CTY9_9FLAO</name>
<dbReference type="InterPro" id="IPR024569">
    <property type="entry name" value="LutB_C"/>
</dbReference>
<reference evidence="6 7" key="1">
    <citation type="submission" date="2019-03" db="EMBL/GenBank/DDBJ databases">
        <title>Flavobacterium TSA-D2 sp. nov., isolated from arctic soil.</title>
        <authorList>
            <person name="Chaudhary D.K."/>
        </authorList>
    </citation>
    <scope>NUCLEOTIDE SEQUENCE [LARGE SCALE GENOMIC DNA]</scope>
    <source>
        <strain evidence="6 7">TSA-D2</strain>
    </source>
</reference>
<dbReference type="Gene3D" id="1.10.1060.10">
    <property type="entry name" value="Alpha-helical ferredoxin"/>
    <property type="match status" value="1"/>
</dbReference>
<evidence type="ECO:0000256" key="4">
    <source>
        <dbReference type="ARBA" id="ARBA00022982"/>
    </source>
</evidence>
<evidence type="ECO:0000256" key="2">
    <source>
        <dbReference type="ARBA" id="ARBA00022485"/>
    </source>
</evidence>
<evidence type="ECO:0000259" key="5">
    <source>
        <dbReference type="PROSITE" id="PS51379"/>
    </source>
</evidence>
<protein>
    <submittedName>
        <fullName evidence="6">Lactate utilization protein</fullName>
    </submittedName>
</protein>
<keyword evidence="3" id="KW-0677">Repeat</keyword>
<dbReference type="Gene3D" id="3.40.50.10420">
    <property type="entry name" value="NagB/RpiA/CoA transferase-like"/>
    <property type="match status" value="1"/>
</dbReference>
<dbReference type="InterPro" id="IPR004452">
    <property type="entry name" value="LutB/LldF"/>
</dbReference>
<gene>
    <name evidence="6" type="ORF">E0F98_13945</name>
</gene>
<feature type="domain" description="4Fe-4S ferredoxin-type" evidence="5">
    <location>
        <begin position="293"/>
        <end position="323"/>
    </location>
</feature>